<dbReference type="InterPro" id="IPR025375">
    <property type="entry name" value="DUF4365"/>
</dbReference>
<keyword evidence="1" id="KW-1133">Transmembrane helix</keyword>
<keyword evidence="1" id="KW-0812">Transmembrane</keyword>
<feature type="transmembrane region" description="Helical" evidence="1">
    <location>
        <begin position="185"/>
        <end position="208"/>
    </location>
</feature>
<evidence type="ECO:0000313" key="4">
    <source>
        <dbReference type="EMBL" id="PWD90072.1"/>
    </source>
</evidence>
<dbReference type="Pfam" id="PF14280">
    <property type="entry name" value="DUF4365"/>
    <property type="match status" value="1"/>
</dbReference>
<comment type="caution">
    <text evidence="3">The sequence shown here is derived from an EMBL/GenBank/DDBJ whole genome shotgun (WGS) entry which is preliminary data.</text>
</comment>
<evidence type="ECO:0000313" key="5">
    <source>
        <dbReference type="Proteomes" id="UP000245059"/>
    </source>
</evidence>
<evidence type="ECO:0000256" key="1">
    <source>
        <dbReference type="SAM" id="Phobius"/>
    </source>
</evidence>
<accession>A0A2U2AKW8</accession>
<evidence type="ECO:0000313" key="6">
    <source>
        <dbReference type="Proteomes" id="UP000245217"/>
    </source>
</evidence>
<organism evidence="3 5">
    <name type="scientific">Ignatzschineria cameli</name>
    <dbReference type="NCBI Taxonomy" id="2182793"/>
    <lineage>
        <taxon>Bacteria</taxon>
        <taxon>Pseudomonadati</taxon>
        <taxon>Pseudomonadota</taxon>
        <taxon>Gammaproteobacteria</taxon>
        <taxon>Cardiobacteriales</taxon>
        <taxon>Ignatzschineriaceae</taxon>
        <taxon>Ignatzschineria</taxon>
    </lineage>
</organism>
<dbReference type="EMBL" id="QEWW01000010">
    <property type="protein sequence ID" value="PWD83593.1"/>
    <property type="molecule type" value="Genomic_DNA"/>
</dbReference>
<reference evidence="5 6" key="2">
    <citation type="submission" date="2018-05" db="EMBL/GenBank/DDBJ databases">
        <title>Ignatzschineria dubaiensis sp. nov., isolated from necrotic foot tissues of dromedaries (Camelus dromedarius) and associated maggots in Dubai, United Arab Emirates.</title>
        <authorList>
            <person name="Tsang C.C."/>
            <person name="Tang J.Y.M."/>
            <person name="Fong J.Y.H."/>
            <person name="Kinne J."/>
            <person name="Lee H.H."/>
            <person name="Joseph M."/>
            <person name="Jose S."/>
            <person name="Schuster R.K."/>
            <person name="Tang Y."/>
            <person name="Sivakumar S."/>
            <person name="Chen J.H.K."/>
            <person name="Teng J.L.L."/>
            <person name="Lau S.K.P."/>
            <person name="Wernery U."/>
            <person name="Woo P.C.Y."/>
        </authorList>
    </citation>
    <scope>NUCLEOTIDE SEQUENCE [LARGE SCALE GENOMIC DNA]</scope>
    <source>
        <strain evidence="5">UAE-HKU57</strain>
        <strain evidence="6">UAE-HKU58</strain>
    </source>
</reference>
<reference evidence="3" key="1">
    <citation type="journal article" date="2018" name="Genome Announc.">
        <title>Ignatzschineria cameli sp. nov., isolated from necrotic foot tissue of dromedaries (Camelus dromedarius) and associated maggots (Wohlfahrtia species) in Dubai.</title>
        <authorList>
            <person name="Tsang C.C."/>
            <person name="Tang J.Y."/>
            <person name="Fong J.Y."/>
            <person name="Kinne J."/>
            <person name="Lee H.H."/>
            <person name="Joseph M."/>
            <person name="Jose S."/>
            <person name="Schuster R.K."/>
            <person name="Tang Y."/>
            <person name="Sivakumar S."/>
            <person name="Chen J.H."/>
            <person name="Teng J.L."/>
            <person name="Lau S.K."/>
            <person name="Wernery U."/>
            <person name="Woo P.C."/>
        </authorList>
    </citation>
    <scope>NUCLEOTIDE SEQUENCE</scope>
    <source>
        <strain evidence="3">UAE-HKU57</strain>
        <strain evidence="4">UAE-HKU58</strain>
    </source>
</reference>
<feature type="domain" description="DUF4365" evidence="2">
    <location>
        <begin position="17"/>
        <end position="150"/>
    </location>
</feature>
<dbReference type="AlphaFoldDB" id="A0A2U2AKW8"/>
<evidence type="ECO:0000259" key="2">
    <source>
        <dbReference type="Pfam" id="PF14280"/>
    </source>
</evidence>
<name>A0A2U2AKW8_9GAMM</name>
<keyword evidence="6" id="KW-1185">Reference proteome</keyword>
<keyword evidence="1" id="KW-0472">Membrane</keyword>
<dbReference type="Proteomes" id="UP000245217">
    <property type="component" value="Unassembled WGS sequence"/>
</dbReference>
<gene>
    <name evidence="3" type="ORF">DC077_09595</name>
    <name evidence="4" type="ORF">DC078_09195</name>
</gene>
<evidence type="ECO:0000313" key="3">
    <source>
        <dbReference type="EMBL" id="PWD83593.1"/>
    </source>
</evidence>
<dbReference type="Proteomes" id="UP000245059">
    <property type="component" value="Unassembled WGS sequence"/>
</dbReference>
<protein>
    <recommendedName>
        <fullName evidence="2">DUF4365 domain-containing protein</fullName>
    </recommendedName>
</protein>
<dbReference type="EMBL" id="QEWV01000011">
    <property type="protein sequence ID" value="PWD90072.1"/>
    <property type="molecule type" value="Genomic_DNA"/>
</dbReference>
<sequence>MWMDLPNYNDTAARSRKGVCFLEEYAADNQLIWRETSGSDVGIDGQMEYVKRYANGKGKVTGDLLAFQVKTGKSYFQYETKDGWKYYLNDQETNYWKYYPIPVVLFLFNDQTRKGYFVDVRQKLRSRLRSSKEKYIIVPKENILNETKPELLFMNCGVTENEYNFKDLDDVIQFMQSKRTKSYDCYISFFEMFMMGITCQGGSIFFGIDLVMRLSEYYIDKYSSNFPDLTVSPSINFESDTLITEYLDFLVGFNIIYFDASYIYLDLKEDSIYPTFIAKLTEKGILLNQYIKKKYSSLLGYPLRLTIDVLNPNFFFKLKLLDKVMHPAE</sequence>
<dbReference type="RefSeq" id="WP_109202246.1">
    <property type="nucleotide sequence ID" value="NZ_QEWS01000009.1"/>
</dbReference>
<proteinExistence type="predicted"/>
<dbReference type="OrthoDB" id="789223at2"/>